<evidence type="ECO:0000313" key="4">
    <source>
        <dbReference type="Proteomes" id="UP000244180"/>
    </source>
</evidence>
<reference evidence="2 4" key="2">
    <citation type="submission" date="2017-08" db="EMBL/GenBank/DDBJ databases">
        <title>Burning lignite coal seam in the remote Altai Mountains harbors a hydrogen-driven thermophilic microbial community.</title>
        <authorList>
            <person name="Kadnikov V.V."/>
            <person name="Mardanov A.V."/>
            <person name="Ivasenko D."/>
            <person name="Beletsky A.V."/>
            <person name="Karnachuk O.V."/>
            <person name="Ravin N.V."/>
        </authorList>
    </citation>
    <scope>NUCLEOTIDE SEQUENCE [LARGE SCALE GENOMIC DNA]</scope>
    <source>
        <strain evidence="2">AL33</strain>
    </source>
</reference>
<evidence type="ECO:0000313" key="2">
    <source>
        <dbReference type="EMBL" id="PTQ51355.1"/>
    </source>
</evidence>
<evidence type="ECO:0000313" key="1">
    <source>
        <dbReference type="EMBL" id="OAR04759.1"/>
    </source>
</evidence>
<dbReference type="STRING" id="1484.SA87_09660"/>
<dbReference type="Proteomes" id="UP000243024">
    <property type="component" value="Unassembled WGS sequence"/>
</dbReference>
<dbReference type="EMBL" id="PEBV01000047">
    <property type="protein sequence ID" value="PTQ51355.1"/>
    <property type="molecule type" value="Genomic_DNA"/>
</dbReference>
<evidence type="ECO:0000313" key="3">
    <source>
        <dbReference type="Proteomes" id="UP000243024"/>
    </source>
</evidence>
<reference evidence="1 3" key="1">
    <citation type="submission" date="2015-09" db="EMBL/GenBank/DDBJ databases">
        <title>Draft genome sequence of Hydrogenibacillus schlegelii DSM 2000.</title>
        <authorList>
            <person name="Hemp J."/>
        </authorList>
    </citation>
    <scope>NUCLEOTIDE SEQUENCE [LARGE SCALE GENOMIC DNA]</scope>
    <source>
        <strain evidence="1 3">MA 48</strain>
    </source>
</reference>
<protein>
    <submittedName>
        <fullName evidence="2">Uncharacterized protein</fullName>
    </submittedName>
</protein>
<organism evidence="2 4">
    <name type="scientific">Hydrogenibacillus schlegelii</name>
    <name type="common">Bacillus schlegelii</name>
    <dbReference type="NCBI Taxonomy" id="1484"/>
    <lineage>
        <taxon>Bacteria</taxon>
        <taxon>Bacillati</taxon>
        <taxon>Bacillota</taxon>
        <taxon>Bacilli</taxon>
        <taxon>Bacillales</taxon>
        <taxon>Bacillales Family X. Incertae Sedis</taxon>
        <taxon>Hydrogenibacillus</taxon>
    </lineage>
</organism>
<proteinExistence type="predicted"/>
<dbReference type="EMBL" id="JXBB01000012">
    <property type="protein sequence ID" value="OAR04759.1"/>
    <property type="molecule type" value="Genomic_DNA"/>
</dbReference>
<dbReference type="AlphaFoldDB" id="A0A132MG52"/>
<gene>
    <name evidence="2" type="ORF">HSCHL_1371</name>
    <name evidence="1" type="ORF">SA87_09660</name>
</gene>
<name>A0A132MG52_HYDSH</name>
<dbReference type="Proteomes" id="UP000244180">
    <property type="component" value="Unassembled WGS sequence"/>
</dbReference>
<comment type="caution">
    <text evidence="2">The sequence shown here is derived from an EMBL/GenBank/DDBJ whole genome shotgun (WGS) entry which is preliminary data.</text>
</comment>
<sequence length="87" mass="9629">MFEAEAKVFAQAKRRWRTAMIRMELSLLGTVLFLEGAGFGGTPAVFAAAERETPSGRKDRSIERDPLPSTAWAGDVVIVRRRACFCP</sequence>
<accession>A0A132MG52</accession>
<keyword evidence="3" id="KW-1185">Reference proteome</keyword>